<dbReference type="InterPro" id="IPR029028">
    <property type="entry name" value="Alpha/beta_knot_MTases"/>
</dbReference>
<evidence type="ECO:0000259" key="14">
    <source>
        <dbReference type="Pfam" id="PF20260"/>
    </source>
</evidence>
<dbReference type="SUPFAM" id="SSF88697">
    <property type="entry name" value="PUA domain-like"/>
    <property type="match status" value="1"/>
</dbReference>
<dbReference type="PATRIC" id="fig|29422.6.peg.1324"/>
<dbReference type="Gene3D" id="3.40.1280.10">
    <property type="match status" value="1"/>
</dbReference>
<dbReference type="EMBL" id="LNXV01000008">
    <property type="protein sequence ID" value="KTC85034.1"/>
    <property type="molecule type" value="Genomic_DNA"/>
</dbReference>
<feature type="domain" description="Ribosomal RNA small subunit methyltransferase E PUA-like" evidence="14">
    <location>
        <begin position="27"/>
        <end position="66"/>
    </location>
</feature>
<dbReference type="Pfam" id="PF04452">
    <property type="entry name" value="Methyltrans_RNA"/>
    <property type="match status" value="1"/>
</dbReference>
<dbReference type="GO" id="GO:0070475">
    <property type="term" value="P:rRNA base methylation"/>
    <property type="evidence" value="ECO:0007669"/>
    <property type="project" value="TreeGrafter"/>
</dbReference>
<keyword evidence="9 12" id="KW-0949">S-adenosyl-L-methionine</keyword>
<protein>
    <recommendedName>
        <fullName evidence="4 12">Ribosomal RNA small subunit methyltransferase E</fullName>
        <ecNumber evidence="3 12">2.1.1.193</ecNumber>
    </recommendedName>
</protein>
<evidence type="ECO:0000256" key="1">
    <source>
        <dbReference type="ARBA" id="ARBA00004496"/>
    </source>
</evidence>
<evidence type="ECO:0000256" key="10">
    <source>
        <dbReference type="ARBA" id="ARBA00025699"/>
    </source>
</evidence>
<evidence type="ECO:0000259" key="13">
    <source>
        <dbReference type="Pfam" id="PF04452"/>
    </source>
</evidence>
<dbReference type="SUPFAM" id="SSF75217">
    <property type="entry name" value="alpha/beta knot"/>
    <property type="match status" value="1"/>
</dbReference>
<dbReference type="NCBIfam" id="TIGR00046">
    <property type="entry name" value="RsmE family RNA methyltransferase"/>
    <property type="match status" value="1"/>
</dbReference>
<keyword evidence="5 12" id="KW-0963">Cytoplasm</keyword>
<dbReference type="GO" id="GO:0005737">
    <property type="term" value="C:cytoplasm"/>
    <property type="evidence" value="ECO:0007669"/>
    <property type="project" value="UniProtKB-SubCell"/>
</dbReference>
<accession>A0A0W0SNR1</accession>
<dbReference type="AlphaFoldDB" id="A0A0W0SNR1"/>
<dbReference type="PIRSF" id="PIRSF015601">
    <property type="entry name" value="MTase_slr0722"/>
    <property type="match status" value="1"/>
</dbReference>
<evidence type="ECO:0000256" key="12">
    <source>
        <dbReference type="PIRNR" id="PIRNR015601"/>
    </source>
</evidence>
<evidence type="ECO:0000256" key="8">
    <source>
        <dbReference type="ARBA" id="ARBA00022679"/>
    </source>
</evidence>
<evidence type="ECO:0000256" key="7">
    <source>
        <dbReference type="ARBA" id="ARBA00022603"/>
    </source>
</evidence>
<dbReference type="InterPro" id="IPR015947">
    <property type="entry name" value="PUA-like_sf"/>
</dbReference>
<keyword evidence="7 12" id="KW-0489">Methyltransferase</keyword>
<comment type="caution">
    <text evidence="15">The sequence shown here is derived from an EMBL/GenBank/DDBJ whole genome shotgun (WGS) entry which is preliminary data.</text>
</comment>
<dbReference type="OrthoDB" id="9815641at2"/>
<comment type="catalytic activity">
    <reaction evidence="11 12">
        <text>uridine(1498) in 16S rRNA + S-adenosyl-L-methionine = N(3)-methyluridine(1498) in 16S rRNA + S-adenosyl-L-homocysteine + H(+)</text>
        <dbReference type="Rhea" id="RHEA:42920"/>
        <dbReference type="Rhea" id="RHEA-COMP:10283"/>
        <dbReference type="Rhea" id="RHEA-COMP:10284"/>
        <dbReference type="ChEBI" id="CHEBI:15378"/>
        <dbReference type="ChEBI" id="CHEBI:57856"/>
        <dbReference type="ChEBI" id="CHEBI:59789"/>
        <dbReference type="ChEBI" id="CHEBI:65315"/>
        <dbReference type="ChEBI" id="CHEBI:74502"/>
        <dbReference type="EC" id="2.1.1.193"/>
    </reaction>
</comment>
<dbReference type="PANTHER" id="PTHR30027">
    <property type="entry name" value="RIBOSOMAL RNA SMALL SUBUNIT METHYLTRANSFERASE E"/>
    <property type="match status" value="1"/>
</dbReference>
<dbReference type="PANTHER" id="PTHR30027:SF3">
    <property type="entry name" value="16S RRNA (URACIL(1498)-N(3))-METHYLTRANSFERASE"/>
    <property type="match status" value="1"/>
</dbReference>
<evidence type="ECO:0000256" key="5">
    <source>
        <dbReference type="ARBA" id="ARBA00022490"/>
    </source>
</evidence>
<dbReference type="EC" id="2.1.1.193" evidence="3 12"/>
<dbReference type="InterPro" id="IPR046886">
    <property type="entry name" value="RsmE_MTase_dom"/>
</dbReference>
<gene>
    <name evidence="15" type="primary">rsmE</name>
    <name evidence="15" type="ORF">Lbru_1249</name>
</gene>
<evidence type="ECO:0000256" key="3">
    <source>
        <dbReference type="ARBA" id="ARBA00012328"/>
    </source>
</evidence>
<dbReference type="NCBIfam" id="NF008692">
    <property type="entry name" value="PRK11713.1-5"/>
    <property type="match status" value="1"/>
</dbReference>
<dbReference type="STRING" id="29422.Lbru_1249"/>
<dbReference type="Pfam" id="PF20260">
    <property type="entry name" value="PUA_4"/>
    <property type="match status" value="1"/>
</dbReference>
<evidence type="ECO:0000313" key="15">
    <source>
        <dbReference type="EMBL" id="KTC85034.1"/>
    </source>
</evidence>
<organism evidence="15 16">
    <name type="scientific">Legionella brunensis</name>
    <dbReference type="NCBI Taxonomy" id="29422"/>
    <lineage>
        <taxon>Bacteria</taxon>
        <taxon>Pseudomonadati</taxon>
        <taxon>Pseudomonadota</taxon>
        <taxon>Gammaproteobacteria</taxon>
        <taxon>Legionellales</taxon>
        <taxon>Legionellaceae</taxon>
        <taxon>Legionella</taxon>
    </lineage>
</organism>
<evidence type="ECO:0000256" key="11">
    <source>
        <dbReference type="ARBA" id="ARBA00047944"/>
    </source>
</evidence>
<reference evidence="15 16" key="1">
    <citation type="submission" date="2015-11" db="EMBL/GenBank/DDBJ databases">
        <title>Genomic analysis of 38 Legionella species identifies large and diverse effector repertoires.</title>
        <authorList>
            <person name="Burstein D."/>
            <person name="Amaro F."/>
            <person name="Zusman T."/>
            <person name="Lifshitz Z."/>
            <person name="Cohen O."/>
            <person name="Gilbert J.A."/>
            <person name="Pupko T."/>
            <person name="Shuman H.A."/>
            <person name="Segal G."/>
        </authorList>
    </citation>
    <scope>NUCLEOTIDE SEQUENCE [LARGE SCALE GENOMIC DNA]</scope>
    <source>
        <strain evidence="15 16">ATCC 43878</strain>
    </source>
</reference>
<evidence type="ECO:0000256" key="6">
    <source>
        <dbReference type="ARBA" id="ARBA00022552"/>
    </source>
</evidence>
<dbReference type="InterPro" id="IPR006700">
    <property type="entry name" value="RsmE"/>
</dbReference>
<dbReference type="RefSeq" id="WP_058441319.1">
    <property type="nucleotide sequence ID" value="NZ_CAAAHU010000006.1"/>
</dbReference>
<dbReference type="InterPro" id="IPR029026">
    <property type="entry name" value="tRNA_m1G_MTases_N"/>
</dbReference>
<dbReference type="GO" id="GO:0070042">
    <property type="term" value="F:rRNA (uridine-N3-)-methyltransferase activity"/>
    <property type="evidence" value="ECO:0007669"/>
    <property type="project" value="TreeGrafter"/>
</dbReference>
<keyword evidence="6 12" id="KW-0698">rRNA processing</keyword>
<name>A0A0W0SNR1_9GAMM</name>
<comment type="similarity">
    <text evidence="2 12">Belongs to the RNA methyltransferase RsmE family.</text>
</comment>
<dbReference type="InterPro" id="IPR046887">
    <property type="entry name" value="RsmE_PUA-like"/>
</dbReference>
<proteinExistence type="inferred from homology"/>
<dbReference type="CDD" id="cd18084">
    <property type="entry name" value="RsmE-like"/>
    <property type="match status" value="1"/>
</dbReference>
<dbReference type="Proteomes" id="UP000054742">
    <property type="component" value="Unassembled WGS sequence"/>
</dbReference>
<comment type="subcellular location">
    <subcellularLocation>
        <location evidence="1 12">Cytoplasm</location>
    </subcellularLocation>
</comment>
<evidence type="ECO:0000313" key="16">
    <source>
        <dbReference type="Proteomes" id="UP000054742"/>
    </source>
</evidence>
<evidence type="ECO:0000256" key="2">
    <source>
        <dbReference type="ARBA" id="ARBA00005528"/>
    </source>
</evidence>
<evidence type="ECO:0000256" key="4">
    <source>
        <dbReference type="ARBA" id="ARBA00013673"/>
    </source>
</evidence>
<feature type="domain" description="Ribosomal RNA small subunit methyltransferase E methyltransferase" evidence="13">
    <location>
        <begin position="75"/>
        <end position="236"/>
    </location>
</feature>
<sequence length="242" mass="26836">MREVRIYQPGNYAVGQELELSVAAGQHVGVVLRMQAGGKITLFCGDNREFEAAIVSAHKKKVVVAILSEQLVNRESPCIIHLAQAVSKGERMEIVIQKAVELGVASITPIMTERSVVRVDEERMEKKRAQWQAIAVAACEQSGRNQVPEIKAMQTLNDYLKHDLKALKLVLHPEMSKNWRDYHFDKTEVALLIGPEGGFSEQEIKQILFNNFNPLSLGPRILRTETAAIAALSVLQAVSGDL</sequence>
<comment type="function">
    <text evidence="10 12">Specifically methylates the N3 position of the uracil ring of uridine 1498 (m3U1498) in 16S rRNA. Acts on the fully assembled 30S ribosomal subunit.</text>
</comment>
<keyword evidence="8 12" id="KW-0808">Transferase</keyword>
<keyword evidence="16" id="KW-1185">Reference proteome</keyword>
<evidence type="ECO:0000256" key="9">
    <source>
        <dbReference type="ARBA" id="ARBA00022691"/>
    </source>
</evidence>
<dbReference type="Gene3D" id="2.40.240.20">
    <property type="entry name" value="Hypothetical PUA domain-like, domain 1"/>
    <property type="match status" value="1"/>
</dbReference>